<dbReference type="PANTHER" id="PTHR23051">
    <property type="entry name" value="SOLUTE CARRIER FAMILY 35, MEMBER F5"/>
    <property type="match status" value="1"/>
</dbReference>
<dbReference type="GO" id="GO:0016020">
    <property type="term" value="C:membrane"/>
    <property type="evidence" value="ECO:0007669"/>
    <property type="project" value="TreeGrafter"/>
</dbReference>
<evidence type="ECO:0000313" key="2">
    <source>
        <dbReference type="EMBL" id="CAL1353064.1"/>
    </source>
</evidence>
<proteinExistence type="predicted"/>
<dbReference type="Proteomes" id="UP001497516">
    <property type="component" value="Chromosome 1"/>
</dbReference>
<feature type="transmembrane region" description="Helical" evidence="1">
    <location>
        <begin position="39"/>
        <end position="56"/>
    </location>
</feature>
<keyword evidence="3" id="KW-1185">Reference proteome</keyword>
<keyword evidence="1" id="KW-0812">Transmembrane</keyword>
<accession>A0AAV2C999</accession>
<organism evidence="2 3">
    <name type="scientific">Linum trigynum</name>
    <dbReference type="NCBI Taxonomy" id="586398"/>
    <lineage>
        <taxon>Eukaryota</taxon>
        <taxon>Viridiplantae</taxon>
        <taxon>Streptophyta</taxon>
        <taxon>Embryophyta</taxon>
        <taxon>Tracheophyta</taxon>
        <taxon>Spermatophyta</taxon>
        <taxon>Magnoliopsida</taxon>
        <taxon>eudicotyledons</taxon>
        <taxon>Gunneridae</taxon>
        <taxon>Pentapetalae</taxon>
        <taxon>rosids</taxon>
        <taxon>fabids</taxon>
        <taxon>Malpighiales</taxon>
        <taxon>Linaceae</taxon>
        <taxon>Linum</taxon>
    </lineage>
</organism>
<name>A0AAV2C999_9ROSI</name>
<protein>
    <submittedName>
        <fullName evidence="2">Uncharacterized protein</fullName>
    </submittedName>
</protein>
<evidence type="ECO:0000313" key="3">
    <source>
        <dbReference type="Proteomes" id="UP001497516"/>
    </source>
</evidence>
<keyword evidence="1" id="KW-1133">Transmembrane helix</keyword>
<dbReference type="AlphaFoldDB" id="A0AAV2C999"/>
<reference evidence="2 3" key="1">
    <citation type="submission" date="2024-04" db="EMBL/GenBank/DDBJ databases">
        <authorList>
            <person name="Fracassetti M."/>
        </authorList>
    </citation>
    <scope>NUCLEOTIDE SEQUENCE [LARGE SCALE GENOMIC DNA]</scope>
</reference>
<evidence type="ECO:0000256" key="1">
    <source>
        <dbReference type="SAM" id="Phobius"/>
    </source>
</evidence>
<sequence length="166" mass="18753">MGWRYRAGLGLIGTVVIIWVASAEITQRIFEKYEQPFALTYLGVSLMLLHLPIAFLKDWLCSLFGGIKEEIQSPNITSSSVIEVVDHHDQSPQYTSETNIMIISCHLSNKDISEREEGRPLISNKEVVSKPGDHLQLHYKLNPQLGLGEIVKCSLYLAPIWFLSEV</sequence>
<keyword evidence="1" id="KW-0472">Membrane</keyword>
<dbReference type="PANTHER" id="PTHR23051:SF9">
    <property type="entry name" value="EAMA DOMAIN-CONTAINING PROTEIN"/>
    <property type="match status" value="1"/>
</dbReference>
<gene>
    <name evidence="2" type="ORF">LTRI10_LOCUS991</name>
</gene>
<dbReference type="EMBL" id="OZ034813">
    <property type="protein sequence ID" value="CAL1353064.1"/>
    <property type="molecule type" value="Genomic_DNA"/>
</dbReference>